<dbReference type="AlphaFoldDB" id="A0A1G7NGI9"/>
<organism evidence="1 2">
    <name type="scientific">Pedobacter terrae</name>
    <dbReference type="NCBI Taxonomy" id="405671"/>
    <lineage>
        <taxon>Bacteria</taxon>
        <taxon>Pseudomonadati</taxon>
        <taxon>Bacteroidota</taxon>
        <taxon>Sphingobacteriia</taxon>
        <taxon>Sphingobacteriales</taxon>
        <taxon>Sphingobacteriaceae</taxon>
        <taxon>Pedobacter</taxon>
    </lineage>
</organism>
<gene>
    <name evidence="1" type="ORF">SAMN05421827_101351</name>
</gene>
<accession>A0A1G7NGI9</accession>
<keyword evidence="2" id="KW-1185">Reference proteome</keyword>
<dbReference type="InterPro" id="IPR029069">
    <property type="entry name" value="HotDog_dom_sf"/>
</dbReference>
<evidence type="ECO:0000313" key="1">
    <source>
        <dbReference type="EMBL" id="SDF73198.1"/>
    </source>
</evidence>
<dbReference type="RefSeq" id="WP_090496313.1">
    <property type="nucleotide sequence ID" value="NZ_FNCH01000001.1"/>
</dbReference>
<dbReference type="Proteomes" id="UP000199643">
    <property type="component" value="Unassembled WGS sequence"/>
</dbReference>
<dbReference type="SUPFAM" id="SSF54637">
    <property type="entry name" value="Thioesterase/thiol ester dehydrase-isomerase"/>
    <property type="match status" value="1"/>
</dbReference>
<dbReference type="EMBL" id="FNCH01000001">
    <property type="protein sequence ID" value="SDF73198.1"/>
    <property type="molecule type" value="Genomic_DNA"/>
</dbReference>
<protein>
    <submittedName>
        <fullName evidence="1">Acyl-CoA thioester hydrolase</fullName>
    </submittedName>
</protein>
<reference evidence="2" key="1">
    <citation type="submission" date="2016-10" db="EMBL/GenBank/DDBJ databases">
        <authorList>
            <person name="Varghese N."/>
            <person name="Submissions S."/>
        </authorList>
    </citation>
    <scope>NUCLEOTIDE SEQUENCE [LARGE SCALE GENOMIC DNA]</scope>
    <source>
        <strain evidence="2">DSM 17933</strain>
    </source>
</reference>
<name>A0A1G7NGI9_9SPHI</name>
<dbReference type="PANTHER" id="PTHR31793:SF24">
    <property type="entry name" value="LONG-CHAIN ACYL-COA THIOESTERASE FADM"/>
    <property type="match status" value="1"/>
</dbReference>
<keyword evidence="1" id="KW-0378">Hydrolase</keyword>
<dbReference type="OrthoDB" id="9791529at2"/>
<dbReference type="CDD" id="cd00586">
    <property type="entry name" value="4HBT"/>
    <property type="match status" value="1"/>
</dbReference>
<sequence length="163" mass="19085">MIFKTFWQNKSKSKDKLTEIRAFSDKFNYKTNIHMRFIDFDLMGHVNNSIYFTYLEIARTKYWEEIIKWDWKKTGIVIAHAELDYILPIVMNDKIAIHVKTSRIGSTSFDLEYQIVKLKGSEEIICSKGKTVCIAIDYATGKPTAIPEEEKQKMLGFEQLSNK</sequence>
<dbReference type="Pfam" id="PF13279">
    <property type="entry name" value="4HBT_2"/>
    <property type="match status" value="1"/>
</dbReference>
<dbReference type="GO" id="GO:0047617">
    <property type="term" value="F:fatty acyl-CoA hydrolase activity"/>
    <property type="evidence" value="ECO:0007669"/>
    <property type="project" value="TreeGrafter"/>
</dbReference>
<dbReference type="PANTHER" id="PTHR31793">
    <property type="entry name" value="4-HYDROXYBENZOYL-COA THIOESTERASE FAMILY MEMBER"/>
    <property type="match status" value="1"/>
</dbReference>
<proteinExistence type="predicted"/>
<dbReference type="STRING" id="405671.SAMN05421827_101351"/>
<dbReference type="Gene3D" id="3.10.129.10">
    <property type="entry name" value="Hotdog Thioesterase"/>
    <property type="match status" value="1"/>
</dbReference>
<dbReference type="InterPro" id="IPR050563">
    <property type="entry name" value="4-hydroxybenzoyl-CoA_TE"/>
</dbReference>
<evidence type="ECO:0000313" key="2">
    <source>
        <dbReference type="Proteomes" id="UP000199643"/>
    </source>
</evidence>